<feature type="domain" description="Xylanolytic transcriptional activator regulatory" evidence="8">
    <location>
        <begin position="270"/>
        <end position="341"/>
    </location>
</feature>
<keyword evidence="3" id="KW-0805">Transcription regulation</keyword>
<evidence type="ECO:0000313" key="9">
    <source>
        <dbReference type="EMBL" id="KKK19508.1"/>
    </source>
</evidence>
<dbReference type="STRING" id="308745.A0A0F8UIV4"/>
<dbReference type="GO" id="GO:0045944">
    <property type="term" value="P:positive regulation of transcription by RNA polymerase II"/>
    <property type="evidence" value="ECO:0007669"/>
    <property type="project" value="TreeGrafter"/>
</dbReference>
<dbReference type="InterPro" id="IPR051711">
    <property type="entry name" value="Stress_Response_Reg"/>
</dbReference>
<evidence type="ECO:0000313" key="10">
    <source>
        <dbReference type="Proteomes" id="UP000034291"/>
    </source>
</evidence>
<evidence type="ECO:0000256" key="3">
    <source>
        <dbReference type="ARBA" id="ARBA00023015"/>
    </source>
</evidence>
<keyword evidence="10" id="KW-1185">Reference proteome</keyword>
<dbReference type="GO" id="GO:0005634">
    <property type="term" value="C:nucleus"/>
    <property type="evidence" value="ECO:0007669"/>
    <property type="project" value="UniProtKB-SubCell"/>
</dbReference>
<dbReference type="GO" id="GO:0008270">
    <property type="term" value="F:zinc ion binding"/>
    <property type="evidence" value="ECO:0007669"/>
    <property type="project" value="InterPro"/>
</dbReference>
<dbReference type="PANTHER" id="PTHR47540:SF1">
    <property type="entry name" value="ACTIVATOR OF STRESS GENES 1-RELATED"/>
    <property type="match status" value="1"/>
</dbReference>
<comment type="caution">
    <text evidence="9">The sequence shown here is derived from an EMBL/GenBank/DDBJ whole genome shotgun (WGS) entry which is preliminary data.</text>
</comment>
<organism evidence="9 10">
    <name type="scientific">Aspergillus rambellii</name>
    <dbReference type="NCBI Taxonomy" id="308745"/>
    <lineage>
        <taxon>Eukaryota</taxon>
        <taxon>Fungi</taxon>
        <taxon>Dikarya</taxon>
        <taxon>Ascomycota</taxon>
        <taxon>Pezizomycotina</taxon>
        <taxon>Eurotiomycetes</taxon>
        <taxon>Eurotiomycetidae</taxon>
        <taxon>Eurotiales</taxon>
        <taxon>Aspergillaceae</taxon>
        <taxon>Aspergillus</taxon>
        <taxon>Aspergillus subgen. Nidulantes</taxon>
    </lineage>
</organism>
<sequence>MWNFRLPTQVAALYPTQPTPTARKRDFDHALTRPAIDRLADASTPSTISPGTPSQSARLLPSNAPNDMVAATEPDLDTADRSIESRPNQGEARFVRSSADYGFVERLKAELGDWPGTDYKHRLKILEQPTPSLFTGPGASIGSAPLPPLTRAEQLVNLALDAHTLYQVVHRQRFNWFFRLLFSLNRQDYSEEEKRHIPLVYALMALGCLQEKRNDLTDNPESPMMMVEGTKYFETCRSLVDLMGCDDLITLQTIFYLNLFLLSTARIGPCYTSLNHALTIAFRMNLHQTREGDSPCTTEVRARLFWSIKHLLTMVCAMSGLPKPIADDECDLPFPRGMDDSGPETVPVLAQPPANGPPGHLSFLKLHRILGRVVRRLYPLNGTKNTREGGARSHLVSTETIAALEAELQSWTESLPNDCRLGQQKHALYLERSKYELCMTFCHVQIFLYRPFLHYLVPKSNGHSHTGQEFQKYASACIHASRNIIRLAEDMDRNGLLFGSQWRLVHMLATSSISLLYVVLGCKTSPLAQKVLCDLNIAKGLLTRLRPYLVLAHRAHVALTVTPPPLPYEKIRESCPTHGQSPQVDDGLFEHRTPEKPDNAYTATIAETALSISSRRLQNLALYAVPPTEGGDSHSTETARSTTTTVVARSEAEASTSRTAAPQIDRVSSLPLRTDGSSHFDSRFLSSQDNHIIPSSSSSSSLPTVALIQDQLNPLPGNEAFPADLPFSDNTCCFLEARPFTLLQNTDTSNEDFLQLL</sequence>
<evidence type="ECO:0000256" key="7">
    <source>
        <dbReference type="SAM" id="MobiDB-lite"/>
    </source>
</evidence>
<dbReference type="InterPro" id="IPR007219">
    <property type="entry name" value="XnlR_reg_dom"/>
</dbReference>
<dbReference type="PANTHER" id="PTHR47540">
    <property type="entry name" value="THIAMINE REPRESSIBLE GENES REGULATORY PROTEIN THI5"/>
    <property type="match status" value="1"/>
</dbReference>
<gene>
    <name evidence="9" type="ORF">ARAM_003485</name>
</gene>
<dbReference type="Pfam" id="PF04082">
    <property type="entry name" value="Fungal_trans"/>
    <property type="match status" value="1"/>
</dbReference>
<reference evidence="9 10" key="1">
    <citation type="submission" date="2015-02" db="EMBL/GenBank/DDBJ databases">
        <title>Draft Genome Sequences of Two Closely-Related Aflatoxigenic Aspergillus Species Obtained from the Cote d'Ivoire.</title>
        <authorList>
            <person name="Moore G.G."/>
            <person name="Beltz S.B."/>
            <person name="Mack B.M."/>
        </authorList>
    </citation>
    <scope>NUCLEOTIDE SEQUENCE [LARGE SCALE GENOMIC DNA]</scope>
    <source>
        <strain evidence="9 10">SRRC1468</strain>
    </source>
</reference>
<evidence type="ECO:0000256" key="6">
    <source>
        <dbReference type="ARBA" id="ARBA00023242"/>
    </source>
</evidence>
<keyword evidence="6" id="KW-0539">Nucleus</keyword>
<dbReference type="AlphaFoldDB" id="A0A0F8UIV4"/>
<evidence type="ECO:0000259" key="8">
    <source>
        <dbReference type="SMART" id="SM00906"/>
    </source>
</evidence>
<evidence type="ECO:0000256" key="4">
    <source>
        <dbReference type="ARBA" id="ARBA00023125"/>
    </source>
</evidence>
<dbReference type="EMBL" id="JZBS01002219">
    <property type="protein sequence ID" value="KKK19508.1"/>
    <property type="molecule type" value="Genomic_DNA"/>
</dbReference>
<evidence type="ECO:0000256" key="1">
    <source>
        <dbReference type="ARBA" id="ARBA00004123"/>
    </source>
</evidence>
<feature type="compositionally biased region" description="Low complexity" evidence="7">
    <location>
        <begin position="43"/>
        <end position="56"/>
    </location>
</feature>
<keyword evidence="2" id="KW-0862">Zinc</keyword>
<dbReference type="GO" id="GO:0006351">
    <property type="term" value="P:DNA-templated transcription"/>
    <property type="evidence" value="ECO:0007669"/>
    <property type="project" value="InterPro"/>
</dbReference>
<dbReference type="SMART" id="SM00906">
    <property type="entry name" value="Fungal_trans"/>
    <property type="match status" value="1"/>
</dbReference>
<keyword evidence="5" id="KW-0804">Transcription</keyword>
<protein>
    <recommendedName>
        <fullName evidence="8">Xylanolytic transcriptional activator regulatory domain-containing protein</fullName>
    </recommendedName>
</protein>
<comment type="subcellular location">
    <subcellularLocation>
        <location evidence="1">Nucleus</location>
    </subcellularLocation>
</comment>
<proteinExistence type="predicted"/>
<feature type="region of interest" description="Disordered" evidence="7">
    <location>
        <begin position="38"/>
        <end position="68"/>
    </location>
</feature>
<dbReference type="Proteomes" id="UP000034291">
    <property type="component" value="Unassembled WGS sequence"/>
</dbReference>
<accession>A0A0F8UIV4</accession>
<dbReference type="CDD" id="cd12148">
    <property type="entry name" value="fungal_TF_MHR"/>
    <property type="match status" value="1"/>
</dbReference>
<evidence type="ECO:0000256" key="2">
    <source>
        <dbReference type="ARBA" id="ARBA00022833"/>
    </source>
</evidence>
<keyword evidence="4" id="KW-0238">DNA-binding</keyword>
<feature type="region of interest" description="Disordered" evidence="7">
    <location>
        <begin position="625"/>
        <end position="672"/>
    </location>
</feature>
<name>A0A0F8UIV4_9EURO</name>
<feature type="non-terminal residue" evidence="9">
    <location>
        <position position="757"/>
    </location>
</feature>
<dbReference type="OrthoDB" id="6486656at2759"/>
<dbReference type="GO" id="GO:0043565">
    <property type="term" value="F:sequence-specific DNA binding"/>
    <property type="evidence" value="ECO:0007669"/>
    <property type="project" value="TreeGrafter"/>
</dbReference>
<feature type="compositionally biased region" description="Low complexity" evidence="7">
    <location>
        <begin position="638"/>
        <end position="661"/>
    </location>
</feature>
<evidence type="ECO:0000256" key="5">
    <source>
        <dbReference type="ARBA" id="ARBA00023163"/>
    </source>
</evidence>